<dbReference type="EMBL" id="JAPDFW010000063">
    <property type="protein sequence ID" value="KAJ5076115.1"/>
    <property type="molecule type" value="Genomic_DNA"/>
</dbReference>
<gene>
    <name evidence="1" type="ORF">M0811_06977</name>
</gene>
<accession>A0A9Q0LRU7</accession>
<name>A0A9Q0LRU7_ANAIG</name>
<dbReference type="Proteomes" id="UP001149090">
    <property type="component" value="Unassembled WGS sequence"/>
</dbReference>
<reference evidence="1" key="1">
    <citation type="submission" date="2022-10" db="EMBL/GenBank/DDBJ databases">
        <title>Novel sulphate-reducing endosymbionts in the free-living metamonad Anaeramoeba.</title>
        <authorList>
            <person name="Jerlstrom-Hultqvist J."/>
            <person name="Cepicka I."/>
            <person name="Gallot-Lavallee L."/>
            <person name="Salas-Leiva D."/>
            <person name="Curtis B.A."/>
            <person name="Zahonova K."/>
            <person name="Pipaliya S."/>
            <person name="Dacks J."/>
            <person name="Roger A.J."/>
        </authorList>
    </citation>
    <scope>NUCLEOTIDE SEQUENCE</scope>
    <source>
        <strain evidence="1">BMAN</strain>
    </source>
</reference>
<sequence length="380" mass="44676">MERYQQSITKWKKFTTRFETIPKNNSKTQEPIQSPNDSLIISLYKIIQLNIELYPTEYLIEKLETLKDILFNPINIRLIERQEIDIQNIHDWLIQLRLSKFNDPILNVEFLGLILKSGLQMNLLQMIEIAREKTFFSTNITHHNTISVIWIHDSNLNWKEEEIFTKNPKNIQNTNFIEIESDHNQKEVLDLVEDSYIKSHGKIRVVISTNAPFDSVVILNDLRKEKSYYFPILIYFPEKFFHENLLEISICEVLIKKNKFSHVWTTENPRIIQYFCCLNMMKIESNVYNQMSTHLNSLIIEARDTKGIISGQIIKKIMLISKLDFSRLCVGGEVPPQRFENFVAEKKPTENLHVLDSDFDIPFTGASFVFYKHNTVLGNA</sequence>
<organism evidence="1 2">
    <name type="scientific">Anaeramoeba ignava</name>
    <name type="common">Anaerobic marine amoeba</name>
    <dbReference type="NCBI Taxonomy" id="1746090"/>
    <lineage>
        <taxon>Eukaryota</taxon>
        <taxon>Metamonada</taxon>
        <taxon>Anaeramoebidae</taxon>
        <taxon>Anaeramoeba</taxon>
    </lineage>
</organism>
<dbReference type="AlphaFoldDB" id="A0A9Q0LRU7"/>
<keyword evidence="2" id="KW-1185">Reference proteome</keyword>
<protein>
    <submittedName>
        <fullName evidence="1">Uncharacterized protein</fullName>
    </submittedName>
</protein>
<comment type="caution">
    <text evidence="1">The sequence shown here is derived from an EMBL/GenBank/DDBJ whole genome shotgun (WGS) entry which is preliminary data.</text>
</comment>
<evidence type="ECO:0000313" key="2">
    <source>
        <dbReference type="Proteomes" id="UP001149090"/>
    </source>
</evidence>
<proteinExistence type="predicted"/>
<evidence type="ECO:0000313" key="1">
    <source>
        <dbReference type="EMBL" id="KAJ5076115.1"/>
    </source>
</evidence>